<proteinExistence type="predicted"/>
<dbReference type="Gene3D" id="3.30.70.330">
    <property type="match status" value="3"/>
</dbReference>
<dbReference type="PROSITE" id="PS50102">
    <property type="entry name" value="RRM"/>
    <property type="match status" value="2"/>
</dbReference>
<keyword evidence="3 4" id="KW-0694">RNA-binding</keyword>
<dbReference type="GO" id="GO:0005634">
    <property type="term" value="C:nucleus"/>
    <property type="evidence" value="ECO:0007669"/>
    <property type="project" value="InterPro"/>
</dbReference>
<gene>
    <name evidence="7" type="ORF">DTER00134_LOCUS6858</name>
</gene>
<name>A0A7S3VKM0_DUNTE</name>
<dbReference type="InterPro" id="IPR000504">
    <property type="entry name" value="RRM_dom"/>
</dbReference>
<feature type="region of interest" description="Disordered" evidence="5">
    <location>
        <begin position="232"/>
        <end position="257"/>
    </location>
</feature>
<dbReference type="InterPro" id="IPR029123">
    <property type="entry name" value="RBM39_linker"/>
</dbReference>
<dbReference type="InterPro" id="IPR035979">
    <property type="entry name" value="RBD_domain_sf"/>
</dbReference>
<dbReference type="CDD" id="cd00590">
    <property type="entry name" value="RRM_SF"/>
    <property type="match status" value="1"/>
</dbReference>
<dbReference type="Pfam" id="PF15519">
    <property type="entry name" value="RBM39linker"/>
    <property type="match status" value="1"/>
</dbReference>
<dbReference type="InterPro" id="IPR003954">
    <property type="entry name" value="RRM_euk-type"/>
</dbReference>
<organism evidence="7">
    <name type="scientific">Dunaliella tertiolecta</name>
    <name type="common">Green alga</name>
    <dbReference type="NCBI Taxonomy" id="3047"/>
    <lineage>
        <taxon>Eukaryota</taxon>
        <taxon>Viridiplantae</taxon>
        <taxon>Chlorophyta</taxon>
        <taxon>core chlorophytes</taxon>
        <taxon>Chlorophyceae</taxon>
        <taxon>CS clade</taxon>
        <taxon>Chlamydomonadales</taxon>
        <taxon>Dunaliellaceae</taxon>
        <taxon>Dunaliella</taxon>
    </lineage>
</organism>
<dbReference type="CDD" id="cd12285">
    <property type="entry name" value="RRM3_RBM39_like"/>
    <property type="match status" value="1"/>
</dbReference>
<evidence type="ECO:0000256" key="4">
    <source>
        <dbReference type="PROSITE-ProRule" id="PRU00176"/>
    </source>
</evidence>
<keyword evidence="2" id="KW-0677">Repeat</keyword>
<dbReference type="GO" id="GO:0006397">
    <property type="term" value="P:mRNA processing"/>
    <property type="evidence" value="ECO:0007669"/>
    <property type="project" value="InterPro"/>
</dbReference>
<protein>
    <recommendedName>
        <fullName evidence="6">RRM domain-containing protein</fullName>
    </recommendedName>
</protein>
<reference evidence="7" key="1">
    <citation type="submission" date="2021-01" db="EMBL/GenBank/DDBJ databases">
        <authorList>
            <person name="Corre E."/>
            <person name="Pelletier E."/>
            <person name="Niang G."/>
            <person name="Scheremetjew M."/>
            <person name="Finn R."/>
            <person name="Kale V."/>
            <person name="Holt S."/>
            <person name="Cochrane G."/>
            <person name="Meng A."/>
            <person name="Brown T."/>
            <person name="Cohen L."/>
        </authorList>
    </citation>
    <scope>NUCLEOTIDE SEQUENCE</scope>
    <source>
        <strain evidence="7">CCMP1320</strain>
    </source>
</reference>
<dbReference type="EMBL" id="HBIP01012142">
    <property type="protein sequence ID" value="CAE0491785.1"/>
    <property type="molecule type" value="Transcribed_RNA"/>
</dbReference>
<evidence type="ECO:0000313" key="7">
    <source>
        <dbReference type="EMBL" id="CAE0491785.1"/>
    </source>
</evidence>
<dbReference type="PANTHER" id="PTHR48036">
    <property type="entry name" value="SPLICING FACTOR (PAD-1), PUTATIVE (AFU_ORTHOLOGUE AFUA_1G15810)-RELATED"/>
    <property type="match status" value="1"/>
</dbReference>
<feature type="domain" description="RRM" evidence="6">
    <location>
        <begin position="124"/>
        <end position="201"/>
    </location>
</feature>
<accession>A0A7S3VKM0</accession>
<dbReference type="Pfam" id="PF00076">
    <property type="entry name" value="RRM_1"/>
    <property type="match status" value="2"/>
</dbReference>
<dbReference type="InterPro" id="IPR006509">
    <property type="entry name" value="RBM39_SF"/>
</dbReference>
<dbReference type="SMART" id="SM00360">
    <property type="entry name" value="RRM"/>
    <property type="match status" value="3"/>
</dbReference>
<feature type="domain" description="RRM" evidence="6">
    <location>
        <begin position="9"/>
        <end position="87"/>
    </location>
</feature>
<dbReference type="SMART" id="SM00361">
    <property type="entry name" value="RRM_1"/>
    <property type="match status" value="2"/>
</dbReference>
<evidence type="ECO:0000259" key="6">
    <source>
        <dbReference type="PROSITE" id="PS50102"/>
    </source>
</evidence>
<dbReference type="InterPro" id="IPR012677">
    <property type="entry name" value="Nucleotide-bd_a/b_plait_sf"/>
</dbReference>
<keyword evidence="1" id="KW-0597">Phosphoprotein</keyword>
<evidence type="ECO:0000256" key="1">
    <source>
        <dbReference type="ARBA" id="ARBA00022553"/>
    </source>
</evidence>
<evidence type="ECO:0000256" key="5">
    <source>
        <dbReference type="SAM" id="MobiDB-lite"/>
    </source>
</evidence>
<dbReference type="SUPFAM" id="SSF54928">
    <property type="entry name" value="RNA-binding domain, RBD"/>
    <property type="match status" value="2"/>
</dbReference>
<dbReference type="GO" id="GO:0003723">
    <property type="term" value="F:RNA binding"/>
    <property type="evidence" value="ECO:0007669"/>
    <property type="project" value="UniProtKB-UniRule"/>
</dbReference>
<feature type="compositionally biased region" description="Low complexity" evidence="5">
    <location>
        <begin position="232"/>
        <end position="249"/>
    </location>
</feature>
<dbReference type="NCBIfam" id="TIGR01622">
    <property type="entry name" value="SF-CC1"/>
    <property type="match status" value="1"/>
</dbReference>
<sequence>MRELERTVRTVMVMNLNLRADEGDVFEFFGPRVGALNDIKIIKDKNTKRSKGIAYVEFQTVESAIAALSLNGQLLLNMPVLVKPSEAEKNLQWEAQQQAKQNQQNQNAAAGLLTQIGAPAHEPIKLQILNLHPEVKEDDLQELFGPFGTINYLKVVRDATGRSTGEAYVQYTDKPMADKAATHFNNFDIGGYRMTVQVAPVYAMAAMQAAPTTVLPPPPGYDPAALAMGMMGGPQQAQQQPQPQVQGQGEVDDLEEAETRSGFRLNAQSRVALMSRLANSAGLQAPPPLYPGAAPPAAAAPPAVAPAAPAAPVLHVPPHVLEDQGLLGPASPIPTPCLLLKNMFTEADKAEPNWQADVIEDVTGEASKFGQVVHCYPDPNSVNGNVYVKFATPQAAEAASRAFHGRYYSGRQIVCSYQFLQPYVTYFHVH</sequence>
<evidence type="ECO:0000256" key="3">
    <source>
        <dbReference type="ARBA" id="ARBA00022884"/>
    </source>
</evidence>
<evidence type="ECO:0000256" key="2">
    <source>
        <dbReference type="ARBA" id="ARBA00022737"/>
    </source>
</evidence>
<dbReference type="AlphaFoldDB" id="A0A7S3VKM0"/>